<dbReference type="EMBL" id="JZWT02000016">
    <property type="protein sequence ID" value="MFB6490881.1"/>
    <property type="molecule type" value="Genomic_DNA"/>
</dbReference>
<organism evidence="1 2">
    <name type="scientific">Thermoproteus sp. AZ2</name>
    <dbReference type="NCBI Taxonomy" id="1609232"/>
    <lineage>
        <taxon>Archaea</taxon>
        <taxon>Thermoproteota</taxon>
        <taxon>Thermoprotei</taxon>
        <taxon>Thermoproteales</taxon>
        <taxon>Thermoproteaceae</taxon>
        <taxon>Thermoproteus</taxon>
    </lineage>
</organism>
<evidence type="ECO:0000313" key="1">
    <source>
        <dbReference type="EMBL" id="MFB6490881.1"/>
    </source>
</evidence>
<name>A0ACC6V1P6_9CREN</name>
<proteinExistence type="predicted"/>
<protein>
    <submittedName>
        <fullName evidence="1">DUF99 family protein</fullName>
    </submittedName>
</protein>
<evidence type="ECO:0000313" key="2">
    <source>
        <dbReference type="Proteomes" id="UP000033636"/>
    </source>
</evidence>
<reference evidence="1" key="1">
    <citation type="submission" date="2024-07" db="EMBL/GenBank/DDBJ databases">
        <title>Metagenome and Metagenome-Assembled Genomes of Archaea from a hot spring from the geothermal field of Los Azufres, Mexico.</title>
        <authorList>
            <person name="Marin-Paredes R."/>
            <person name="Martinez-Romero E."/>
            <person name="Servin-Garciduenas L.E."/>
        </authorList>
    </citation>
    <scope>NUCLEOTIDE SEQUENCE</scope>
</reference>
<comment type="caution">
    <text evidence="1">The sequence shown here is derived from an EMBL/GenBank/DDBJ whole genome shotgun (WGS) entry which is preliminary data.</text>
</comment>
<sequence>MRWLQKNFKVIAIAESFKLEDGFAVYAGVLARRDGLVEKAAYELATLGGTDGTEKALRIARALNRPDVHMVMLGGCIVSYYNWIDGETIWRELGLPTACYLFEKPEGDVRAALEKLFPDWRERWENISRLGPSVEFAYPDGPKVYVRSWGLDPRDAYRAALLSRRYGKIPEPLRIAKTIAEAARVFLEKYRGKTTPVIL</sequence>
<accession>A0ACC6V1P6</accession>
<dbReference type="Proteomes" id="UP000033636">
    <property type="component" value="Unassembled WGS sequence"/>
</dbReference>
<gene>
    <name evidence="1" type="ORF">TU35_006515</name>
</gene>